<name>A0A099CY88_9GAMM</name>
<feature type="transmembrane region" description="Helical" evidence="1">
    <location>
        <begin position="269"/>
        <end position="288"/>
    </location>
</feature>
<dbReference type="EMBL" id="JROI01000008">
    <property type="protein sequence ID" value="KGI78537.1"/>
    <property type="molecule type" value="Genomic_DNA"/>
</dbReference>
<accession>A0A099CY88</accession>
<evidence type="ECO:0000313" key="3">
    <source>
        <dbReference type="EMBL" id="KGI78537.1"/>
    </source>
</evidence>
<evidence type="ECO:0000313" key="4">
    <source>
        <dbReference type="EMBL" id="MBB6184193.1"/>
    </source>
</evidence>
<evidence type="ECO:0000313" key="6">
    <source>
        <dbReference type="Proteomes" id="UP000560000"/>
    </source>
</evidence>
<dbReference type="RefSeq" id="WP_043099667.1">
    <property type="nucleotide sequence ID" value="NZ_JACHET010000001.1"/>
</dbReference>
<dbReference type="EMBL" id="JACHET010000001">
    <property type="protein sequence ID" value="MBB6184193.1"/>
    <property type="molecule type" value="Genomic_DNA"/>
</dbReference>
<keyword evidence="1" id="KW-0472">Membrane</keyword>
<dbReference type="PANTHER" id="PTHR39430:SF1">
    <property type="entry name" value="PROTEASE"/>
    <property type="match status" value="1"/>
</dbReference>
<keyword evidence="1" id="KW-0812">Transmembrane</keyword>
<reference evidence="4 6" key="2">
    <citation type="submission" date="2020-08" db="EMBL/GenBank/DDBJ databases">
        <title>Genomic Encyclopedia of Type Strains, Phase IV (KMG-IV): sequencing the most valuable type-strain genomes for metagenomic binning, comparative biology and taxonomic classification.</title>
        <authorList>
            <person name="Goeker M."/>
        </authorList>
    </citation>
    <scope>NUCLEOTIDE SEQUENCE [LARGE SCALE GENOMIC DNA]</scope>
    <source>
        <strain evidence="4 6">DSM 107085</strain>
    </source>
</reference>
<organism evidence="3 5">
    <name type="scientific">Oleiagrimonas soli</name>
    <dbReference type="NCBI Taxonomy" id="1543381"/>
    <lineage>
        <taxon>Bacteria</taxon>
        <taxon>Pseudomonadati</taxon>
        <taxon>Pseudomonadota</taxon>
        <taxon>Gammaproteobacteria</taxon>
        <taxon>Lysobacterales</taxon>
        <taxon>Rhodanobacteraceae</taxon>
        <taxon>Oleiagrimonas</taxon>
    </lineage>
</organism>
<feature type="transmembrane region" description="Helical" evidence="1">
    <location>
        <begin position="104"/>
        <end position="127"/>
    </location>
</feature>
<feature type="transmembrane region" description="Helical" evidence="1">
    <location>
        <begin position="66"/>
        <end position="83"/>
    </location>
</feature>
<feature type="transmembrane region" description="Helical" evidence="1">
    <location>
        <begin position="29"/>
        <end position="54"/>
    </location>
</feature>
<dbReference type="PANTHER" id="PTHR39430">
    <property type="entry name" value="MEMBRANE-ASSOCIATED PROTEASE-RELATED"/>
    <property type="match status" value="1"/>
</dbReference>
<feature type="transmembrane region" description="Helical" evidence="1">
    <location>
        <begin position="227"/>
        <end position="249"/>
    </location>
</feature>
<dbReference type="GO" id="GO:0004175">
    <property type="term" value="F:endopeptidase activity"/>
    <property type="evidence" value="ECO:0007669"/>
    <property type="project" value="UniProtKB-ARBA"/>
</dbReference>
<proteinExistence type="predicted"/>
<feature type="transmembrane region" description="Helical" evidence="1">
    <location>
        <begin position="170"/>
        <end position="189"/>
    </location>
</feature>
<keyword evidence="5" id="KW-1185">Reference proteome</keyword>
<reference evidence="3 5" key="1">
    <citation type="submission" date="2014-09" db="EMBL/GenBank/DDBJ databases">
        <title>Xanthomonadaceae 3.5X direct submission.</title>
        <authorList>
            <person name="Fang T."/>
            <person name="Wang H."/>
        </authorList>
    </citation>
    <scope>NUCLEOTIDE SEQUENCE [LARGE SCALE GENOMIC DNA]</scope>
    <source>
        <strain evidence="3 5">3.5X</strain>
    </source>
</reference>
<dbReference type="GO" id="GO:0080120">
    <property type="term" value="P:CAAX-box protein maturation"/>
    <property type="evidence" value="ECO:0007669"/>
    <property type="project" value="UniProtKB-ARBA"/>
</dbReference>
<dbReference type="HOGENOM" id="CLU_051806_4_1_6"/>
<dbReference type="STRING" id="1543381.LF63_0103465"/>
<dbReference type="AlphaFoldDB" id="A0A099CY88"/>
<dbReference type="Proteomes" id="UP000560000">
    <property type="component" value="Unassembled WGS sequence"/>
</dbReference>
<gene>
    <name evidence="4" type="ORF">HNQ86_001538</name>
    <name evidence="3" type="ORF">LF63_0103465</name>
</gene>
<evidence type="ECO:0000256" key="1">
    <source>
        <dbReference type="SAM" id="Phobius"/>
    </source>
</evidence>
<feature type="domain" description="CAAX prenyl protease 2/Lysostaphin resistance protein A-like" evidence="2">
    <location>
        <begin position="140"/>
        <end position="231"/>
    </location>
</feature>
<feature type="transmembrane region" description="Helical" evidence="1">
    <location>
        <begin position="139"/>
        <end position="158"/>
    </location>
</feature>
<dbReference type="OrthoDB" id="193898at2"/>
<dbReference type="Pfam" id="PF02517">
    <property type="entry name" value="Rce1-like"/>
    <property type="match status" value="1"/>
</dbReference>
<dbReference type="Proteomes" id="UP000029708">
    <property type="component" value="Unassembled WGS sequence"/>
</dbReference>
<comment type="caution">
    <text evidence="3">The sequence shown here is derived from an EMBL/GenBank/DDBJ whole genome shotgun (WGS) entry which is preliminary data.</text>
</comment>
<feature type="transmembrane region" description="Helical" evidence="1">
    <location>
        <begin position="195"/>
        <end position="215"/>
    </location>
</feature>
<protein>
    <recommendedName>
        <fullName evidence="2">CAAX prenyl protease 2/Lysostaphin resistance protein A-like domain-containing protein</fullName>
    </recommendedName>
</protein>
<sequence length="310" mass="33385">MTHPVPAFVTPPEANAWARWLWYSPLARIVFFVLLFALFSTLAAALAGHVEWAFGPIRNGQSEPGFASLMLRTVPGLLAYLVLVRGVERRWPSELGTRRLFRHVLLGLGLGALVIGLSLGTLWLLGVYRATGIGGHVDWLNAFVFYALSAGVFEEIAFRGVLFRIVEEGLGTWAALLTSALAFGAAHLANPNATLWSALAIAVEAGLLFGLVYHLTRSLWATISLHASWNMLEGPVLGTSVSGLPAHGWVHTRMQGANLLTGGPFGPEASLVMMLVALAISVALIVLARRRGIWLAPSWTRRARGAPGTI</sequence>
<dbReference type="InterPro" id="IPR003675">
    <property type="entry name" value="Rce1/LyrA-like_dom"/>
</dbReference>
<keyword evidence="1" id="KW-1133">Transmembrane helix</keyword>
<evidence type="ECO:0000313" key="5">
    <source>
        <dbReference type="Proteomes" id="UP000029708"/>
    </source>
</evidence>
<evidence type="ECO:0000259" key="2">
    <source>
        <dbReference type="Pfam" id="PF02517"/>
    </source>
</evidence>